<dbReference type="Proteomes" id="UP001081283">
    <property type="component" value="Unassembled WGS sequence"/>
</dbReference>
<evidence type="ECO:0000313" key="3">
    <source>
        <dbReference type="Proteomes" id="UP001081283"/>
    </source>
</evidence>
<feature type="domain" description="Glycosyltransferase 2-like" evidence="1">
    <location>
        <begin position="5"/>
        <end position="104"/>
    </location>
</feature>
<evidence type="ECO:0000313" key="2">
    <source>
        <dbReference type="EMBL" id="MCY0093622.1"/>
    </source>
</evidence>
<reference evidence="2" key="1">
    <citation type="submission" date="2022-10" db="EMBL/GenBank/DDBJ databases">
        <title>Hoeflea sp. J2-29, isolated from marine algae.</title>
        <authorList>
            <person name="Kristyanto S."/>
            <person name="Kim J.M."/>
            <person name="Jeon C.O."/>
        </authorList>
    </citation>
    <scope>NUCLEOTIDE SEQUENCE</scope>
    <source>
        <strain evidence="2">J2-29</strain>
    </source>
</reference>
<name>A0ABT3YCK7_9HYPH</name>
<accession>A0ABT3YCK7</accession>
<organism evidence="2 3">
    <name type="scientific">Hoeflea ulvae</name>
    <dbReference type="NCBI Taxonomy" id="2983764"/>
    <lineage>
        <taxon>Bacteria</taxon>
        <taxon>Pseudomonadati</taxon>
        <taxon>Pseudomonadota</taxon>
        <taxon>Alphaproteobacteria</taxon>
        <taxon>Hyphomicrobiales</taxon>
        <taxon>Rhizobiaceae</taxon>
        <taxon>Hoeflea</taxon>
    </lineage>
</organism>
<sequence length="391" mass="44328">MTRLTICIPTRNRQSYAIDAVRHMLASTRDDFEILVGDNSDDAAPLADFAAEMNDSRLRLLSPEPKPLSMKDNWERMPQHARGEWVSFIGDDDYLDPELCEALRVTSDRVPNVDAFTWGRSYFVWPDARSSREITKIPTGSHLAHMEKKDLMRRMFFWEGAKDRPACPFGVYHGALKKDLMDRIRDAFSNCYFEHPNVDYDSNCKTVMMADVCIYWERPLSVFGSCKASNSAGLRDAATGRERVRTFREENDGELEAGDFPFPYELGLTASAAQTIEWLKQRYGIELNGWEEGFISACAGDCESETDRARFNARKAAYAAAIQAWGGAKAVKLFNPVYRHRADIPKFMGHAEGYLNFDMAIGDAQTAAEFYQLIDGMMFPVSLLESRLSES</sequence>
<keyword evidence="3" id="KW-1185">Reference proteome</keyword>
<comment type="caution">
    <text evidence="2">The sequence shown here is derived from an EMBL/GenBank/DDBJ whole genome shotgun (WGS) entry which is preliminary data.</text>
</comment>
<dbReference type="RefSeq" id="WP_267611576.1">
    <property type="nucleotide sequence ID" value="NZ_JAOVZQ010000001.1"/>
</dbReference>
<protein>
    <submittedName>
        <fullName evidence="2">Glycosyltransferase family 2 protein</fullName>
    </submittedName>
</protein>
<evidence type="ECO:0000259" key="1">
    <source>
        <dbReference type="Pfam" id="PF00535"/>
    </source>
</evidence>
<dbReference type="Pfam" id="PF00535">
    <property type="entry name" value="Glycos_transf_2"/>
    <property type="match status" value="1"/>
</dbReference>
<dbReference type="CDD" id="cd00761">
    <property type="entry name" value="Glyco_tranf_GTA_type"/>
    <property type="match status" value="1"/>
</dbReference>
<dbReference type="SUPFAM" id="SSF53448">
    <property type="entry name" value="Nucleotide-diphospho-sugar transferases"/>
    <property type="match status" value="1"/>
</dbReference>
<dbReference type="InterPro" id="IPR001173">
    <property type="entry name" value="Glyco_trans_2-like"/>
</dbReference>
<proteinExistence type="predicted"/>
<dbReference type="Gene3D" id="3.90.550.10">
    <property type="entry name" value="Spore Coat Polysaccharide Biosynthesis Protein SpsA, Chain A"/>
    <property type="match status" value="1"/>
</dbReference>
<dbReference type="InterPro" id="IPR029044">
    <property type="entry name" value="Nucleotide-diphossugar_trans"/>
</dbReference>
<gene>
    <name evidence="2" type="ORF">OEG82_06265</name>
</gene>
<dbReference type="EMBL" id="JAOVZQ010000001">
    <property type="protein sequence ID" value="MCY0093622.1"/>
    <property type="molecule type" value="Genomic_DNA"/>
</dbReference>